<comment type="subcellular location">
    <subcellularLocation>
        <location evidence="1">Cell inner membrane</location>
        <topology evidence="1">Single-pass membrane protein</topology>
    </subcellularLocation>
</comment>
<dbReference type="Gene3D" id="3.30.700.10">
    <property type="entry name" value="Glycoprotein, Type 4 Pilin"/>
    <property type="match status" value="1"/>
</dbReference>
<dbReference type="STRING" id="1166337.SAMN05192580_0126"/>
<dbReference type="Pfam" id="PF08334">
    <property type="entry name" value="T2SSG"/>
    <property type="match status" value="1"/>
</dbReference>
<evidence type="ECO:0000256" key="6">
    <source>
        <dbReference type="ARBA" id="ARBA00022519"/>
    </source>
</evidence>
<keyword evidence="9 11" id="KW-0472">Membrane</keyword>
<dbReference type="InterPro" id="IPR045584">
    <property type="entry name" value="Pilin-like"/>
</dbReference>
<reference evidence="13 14" key="1">
    <citation type="submission" date="2016-10" db="EMBL/GenBank/DDBJ databases">
        <authorList>
            <person name="de Groot N.N."/>
        </authorList>
    </citation>
    <scope>NUCLEOTIDE SEQUENCE [LARGE SCALE GENOMIC DNA]</scope>
    <source>
        <strain evidence="13 14">S5-249</strain>
    </source>
</reference>
<keyword evidence="14" id="KW-1185">Reference proteome</keyword>
<dbReference type="InterPro" id="IPR000983">
    <property type="entry name" value="Bac_GSPG_pilin"/>
</dbReference>
<dbReference type="GO" id="GO:0015628">
    <property type="term" value="P:protein secretion by the type II secretion system"/>
    <property type="evidence" value="ECO:0007669"/>
    <property type="project" value="InterPro"/>
</dbReference>
<keyword evidence="8 11" id="KW-1133">Transmembrane helix</keyword>
<evidence type="ECO:0000256" key="5">
    <source>
        <dbReference type="ARBA" id="ARBA00022481"/>
    </source>
</evidence>
<name>A0A1I6JCY1_9SPHN</name>
<keyword evidence="7 11" id="KW-0812">Transmembrane</keyword>
<feature type="compositionally biased region" description="Acidic residues" evidence="10">
    <location>
        <begin position="142"/>
        <end position="152"/>
    </location>
</feature>
<dbReference type="GO" id="GO:0015627">
    <property type="term" value="C:type II protein secretion system complex"/>
    <property type="evidence" value="ECO:0007669"/>
    <property type="project" value="InterPro"/>
</dbReference>
<dbReference type="Pfam" id="PF07963">
    <property type="entry name" value="N_methyl"/>
    <property type="match status" value="1"/>
</dbReference>
<keyword evidence="5" id="KW-0488">Methylation</keyword>
<evidence type="ECO:0000259" key="12">
    <source>
        <dbReference type="Pfam" id="PF08334"/>
    </source>
</evidence>
<dbReference type="RefSeq" id="WP_093309339.1">
    <property type="nucleotide sequence ID" value="NZ_FOZG01000001.1"/>
</dbReference>
<dbReference type="PROSITE" id="PS00409">
    <property type="entry name" value="PROKAR_NTER_METHYL"/>
    <property type="match status" value="1"/>
</dbReference>
<sequence>MRLFRRHARPIRPKRPQEEGFTLIELMVVIVILGLLTTIVVINVLPSQDKARVEKAKADVALIEQGLEMYRLDNLDYPTDAQGLAALTSPPAGAQAGRYRAGGYIKRLPEDPWGRPYNYAKPGRHGTFDVWSHGADGREGGEGDDADVGNWK</sequence>
<protein>
    <recommendedName>
        <fullName evidence="3">Type II secretion system core protein G</fullName>
    </recommendedName>
</protein>
<organism evidence="13 14">
    <name type="scientific">Sphingomonas jatrophae</name>
    <dbReference type="NCBI Taxonomy" id="1166337"/>
    <lineage>
        <taxon>Bacteria</taxon>
        <taxon>Pseudomonadati</taxon>
        <taxon>Pseudomonadota</taxon>
        <taxon>Alphaproteobacteria</taxon>
        <taxon>Sphingomonadales</taxon>
        <taxon>Sphingomonadaceae</taxon>
        <taxon>Sphingomonas</taxon>
    </lineage>
</organism>
<feature type="region of interest" description="Disordered" evidence="10">
    <location>
        <begin position="130"/>
        <end position="152"/>
    </location>
</feature>
<dbReference type="PRINTS" id="PR00813">
    <property type="entry name" value="BCTERIALGSPG"/>
</dbReference>
<gene>
    <name evidence="13" type="ORF">SAMN05192580_0126</name>
</gene>
<dbReference type="NCBIfam" id="TIGR02532">
    <property type="entry name" value="IV_pilin_GFxxxE"/>
    <property type="match status" value="1"/>
</dbReference>
<feature type="transmembrane region" description="Helical" evidence="11">
    <location>
        <begin position="21"/>
        <end position="45"/>
    </location>
</feature>
<dbReference type="OrthoDB" id="9795612at2"/>
<proteinExistence type="inferred from homology"/>
<dbReference type="SUPFAM" id="SSF54523">
    <property type="entry name" value="Pili subunits"/>
    <property type="match status" value="1"/>
</dbReference>
<evidence type="ECO:0000256" key="1">
    <source>
        <dbReference type="ARBA" id="ARBA00004377"/>
    </source>
</evidence>
<accession>A0A1I6JCY1</accession>
<evidence type="ECO:0000256" key="11">
    <source>
        <dbReference type="SAM" id="Phobius"/>
    </source>
</evidence>
<evidence type="ECO:0000256" key="2">
    <source>
        <dbReference type="ARBA" id="ARBA00009984"/>
    </source>
</evidence>
<evidence type="ECO:0000313" key="14">
    <source>
        <dbReference type="Proteomes" id="UP000198824"/>
    </source>
</evidence>
<keyword evidence="6" id="KW-0997">Cell inner membrane</keyword>
<evidence type="ECO:0000313" key="13">
    <source>
        <dbReference type="EMBL" id="SFR76873.1"/>
    </source>
</evidence>
<dbReference type="InterPro" id="IPR010054">
    <property type="entry name" value="Type2_sec_GspG"/>
</dbReference>
<evidence type="ECO:0000256" key="4">
    <source>
        <dbReference type="ARBA" id="ARBA00022475"/>
    </source>
</evidence>
<comment type="similarity">
    <text evidence="2">Belongs to the GSP G family.</text>
</comment>
<dbReference type="PANTHER" id="PTHR30093">
    <property type="entry name" value="GENERAL SECRETION PATHWAY PROTEIN G"/>
    <property type="match status" value="1"/>
</dbReference>
<keyword evidence="4" id="KW-1003">Cell membrane</keyword>
<dbReference type="AlphaFoldDB" id="A0A1I6JCY1"/>
<dbReference type="Proteomes" id="UP000198824">
    <property type="component" value="Unassembled WGS sequence"/>
</dbReference>
<evidence type="ECO:0000256" key="7">
    <source>
        <dbReference type="ARBA" id="ARBA00022692"/>
    </source>
</evidence>
<dbReference type="InterPro" id="IPR013545">
    <property type="entry name" value="T2SS_protein-GspG_C"/>
</dbReference>
<dbReference type="GO" id="GO:0005886">
    <property type="term" value="C:plasma membrane"/>
    <property type="evidence" value="ECO:0007669"/>
    <property type="project" value="UniProtKB-SubCell"/>
</dbReference>
<feature type="domain" description="Type II secretion system protein GspG C-terminal" evidence="12">
    <location>
        <begin position="43"/>
        <end position="151"/>
    </location>
</feature>
<evidence type="ECO:0000256" key="9">
    <source>
        <dbReference type="ARBA" id="ARBA00023136"/>
    </source>
</evidence>
<dbReference type="InterPro" id="IPR012902">
    <property type="entry name" value="N_methyl_site"/>
</dbReference>
<evidence type="ECO:0000256" key="8">
    <source>
        <dbReference type="ARBA" id="ARBA00022989"/>
    </source>
</evidence>
<dbReference type="NCBIfam" id="TIGR01710">
    <property type="entry name" value="typeII_sec_gspG"/>
    <property type="match status" value="1"/>
</dbReference>
<dbReference type="PANTHER" id="PTHR30093:SF44">
    <property type="entry name" value="TYPE II SECRETION SYSTEM CORE PROTEIN G"/>
    <property type="match status" value="1"/>
</dbReference>
<evidence type="ECO:0000256" key="10">
    <source>
        <dbReference type="SAM" id="MobiDB-lite"/>
    </source>
</evidence>
<dbReference type="EMBL" id="FOZG01000001">
    <property type="protein sequence ID" value="SFR76873.1"/>
    <property type="molecule type" value="Genomic_DNA"/>
</dbReference>
<evidence type="ECO:0000256" key="3">
    <source>
        <dbReference type="ARBA" id="ARBA00020042"/>
    </source>
</evidence>